<dbReference type="EMBL" id="CP038910">
    <property type="protein sequence ID" value="QGO07714.1"/>
    <property type="molecule type" value="Genomic_DNA"/>
</dbReference>
<dbReference type="Gene3D" id="3.40.140.120">
    <property type="match status" value="1"/>
</dbReference>
<reference evidence="2 3" key="1">
    <citation type="submission" date="2019-04" db="EMBL/GenBank/DDBJ databases">
        <title>Complete genome sequencing of Piscirickettsia salmonis strain Psal-009.</title>
        <authorList>
            <person name="Schober I."/>
            <person name="Bunk B."/>
            <person name="Sproer C."/>
            <person name="Carril G.P."/>
            <person name="Riedel T."/>
            <person name="Flores-Herrera P.A."/>
            <person name="Nourdin-Galindo G."/>
            <person name="Marshall S.H."/>
            <person name="Overmann J."/>
        </authorList>
    </citation>
    <scope>NUCLEOTIDE SEQUENCE [LARGE SCALE GENOMIC DNA]</scope>
    <source>
        <strain evidence="2 3">Psal-009</strain>
        <plasmid evidence="2 3">unnamed2</plasmid>
    </source>
</reference>
<name>A0A9Q6LPQ3_PISSA</name>
<evidence type="ECO:0000256" key="1">
    <source>
        <dbReference type="SAM" id="MobiDB-lite"/>
    </source>
</evidence>
<dbReference type="Pfam" id="PF04860">
    <property type="entry name" value="Phage_portal"/>
    <property type="match status" value="1"/>
</dbReference>
<evidence type="ECO:0000313" key="3">
    <source>
        <dbReference type="Proteomes" id="UP000422232"/>
    </source>
</evidence>
<feature type="region of interest" description="Disordered" evidence="1">
    <location>
        <begin position="390"/>
        <end position="413"/>
    </location>
</feature>
<organism evidence="2 3">
    <name type="scientific">Piscirickettsia salmonis</name>
    <dbReference type="NCBI Taxonomy" id="1238"/>
    <lineage>
        <taxon>Bacteria</taxon>
        <taxon>Pseudomonadati</taxon>
        <taxon>Pseudomonadota</taxon>
        <taxon>Gammaproteobacteria</taxon>
        <taxon>Thiotrichales</taxon>
        <taxon>Piscirickettsiaceae</taxon>
        <taxon>Piscirickettsia</taxon>
    </lineage>
</organism>
<protein>
    <submittedName>
        <fullName evidence="2">Phage portal protein, HK97 family</fullName>
    </submittedName>
</protein>
<gene>
    <name evidence="2" type="ORF">Psal009_03673</name>
</gene>
<proteinExistence type="predicted"/>
<dbReference type="NCBIfam" id="TIGR01537">
    <property type="entry name" value="portal_HK97"/>
    <property type="match status" value="1"/>
</dbReference>
<dbReference type="Gene3D" id="1.20.1270.210">
    <property type="match status" value="1"/>
</dbReference>
<dbReference type="InterPro" id="IPR006427">
    <property type="entry name" value="Portal_HK97"/>
</dbReference>
<geneLocation type="plasmid" evidence="2 3">
    <name>unnamed2</name>
</geneLocation>
<keyword evidence="2" id="KW-0614">Plasmid</keyword>
<dbReference type="AlphaFoldDB" id="A0A9Q6LPQ3"/>
<keyword evidence="3" id="KW-1185">Reference proteome</keyword>
<dbReference type="RefSeq" id="WP_054300593.1">
    <property type="nucleotide sequence ID" value="NZ_CP012414.1"/>
</dbReference>
<accession>A0A9Q6LPQ3</accession>
<dbReference type="InterPro" id="IPR006944">
    <property type="entry name" value="Phage/GTA_portal"/>
</dbReference>
<feature type="compositionally biased region" description="Polar residues" evidence="1">
    <location>
        <begin position="402"/>
        <end position="413"/>
    </location>
</feature>
<dbReference type="Gene3D" id="3.30.1120.70">
    <property type="match status" value="1"/>
</dbReference>
<dbReference type="Proteomes" id="UP000422232">
    <property type="component" value="Plasmid unnamed2"/>
</dbReference>
<evidence type="ECO:0000313" key="2">
    <source>
        <dbReference type="EMBL" id="QGO07714.1"/>
    </source>
</evidence>
<sequence length="413" mass="46277">MKLFKRWFGAATELEPSTEYGGYELLDITPMSASGQSIHPDNAMHLATVYACIRVLAESIAALPLHVYRYETGGGKALATDHPLYSVLHDLPNAEVTSFDLRENLVGHLCLRGNAYCQIIRDGAGRVRELIQLPTDSTTVRRDEKTKKLVYSTILNGQSYELRDDQVWRLNAMGSDGIIGSSPITLQRESLGLSAATQAHGAQLFGNGARPSGILTTDGALKKEGRENLAESWKKSHGGKNSNGVAVLENGLKWQTLTMSSEDSQFLETRKYQRNEICGIFRVPPHMIADLERATFSNIEHQDLAFVRHSLVPWLVKIEQSISRDLLLAHERKKYFIKFNIEGLLRGDTAARASFYNRMFSIGVMSQNDIRKLENMNPIEDGDRYYRPLNMTPIGEDEEQNNEQLVSDQSTSK</sequence>